<dbReference type="AlphaFoldDB" id="A0A9Q8W9Y3"/>
<evidence type="ECO:0000313" key="4">
    <source>
        <dbReference type="Proteomes" id="UP000830671"/>
    </source>
</evidence>
<organism evidence="3 4">
    <name type="scientific">Colletotrichum lupini</name>
    <dbReference type="NCBI Taxonomy" id="145971"/>
    <lineage>
        <taxon>Eukaryota</taxon>
        <taxon>Fungi</taxon>
        <taxon>Dikarya</taxon>
        <taxon>Ascomycota</taxon>
        <taxon>Pezizomycotina</taxon>
        <taxon>Sordariomycetes</taxon>
        <taxon>Hypocreomycetidae</taxon>
        <taxon>Glomerellales</taxon>
        <taxon>Glomerellaceae</taxon>
        <taxon>Colletotrichum</taxon>
        <taxon>Colletotrichum acutatum species complex</taxon>
    </lineage>
</organism>
<dbReference type="EMBL" id="CP019471">
    <property type="protein sequence ID" value="UQC75486.1"/>
    <property type="molecule type" value="Genomic_DNA"/>
</dbReference>
<feature type="domain" description="FAD dependent oxidoreductase" evidence="2">
    <location>
        <begin position="107"/>
        <end position="564"/>
    </location>
</feature>
<accession>A0A9Q8W9Y3</accession>
<dbReference type="PANTHER" id="PTHR13847:SF213">
    <property type="entry name" value="DEPENDENT OXIDOREDUCTASE, PUTATIVE-RELATED"/>
    <property type="match status" value="1"/>
</dbReference>
<dbReference type="GO" id="GO:0005737">
    <property type="term" value="C:cytoplasm"/>
    <property type="evidence" value="ECO:0007669"/>
    <property type="project" value="TreeGrafter"/>
</dbReference>
<feature type="region of interest" description="Disordered" evidence="1">
    <location>
        <begin position="356"/>
        <end position="388"/>
    </location>
</feature>
<dbReference type="RefSeq" id="XP_049137131.1">
    <property type="nucleotide sequence ID" value="XM_049281174.1"/>
</dbReference>
<protein>
    <submittedName>
        <fullName evidence="3">FAD dependent oxidoreductase</fullName>
    </submittedName>
</protein>
<proteinExistence type="predicted"/>
<name>A0A9Q8W9Y3_9PEZI</name>
<evidence type="ECO:0000259" key="2">
    <source>
        <dbReference type="Pfam" id="PF01266"/>
    </source>
</evidence>
<dbReference type="InterPro" id="IPR036188">
    <property type="entry name" value="FAD/NAD-bd_sf"/>
</dbReference>
<evidence type="ECO:0000256" key="1">
    <source>
        <dbReference type="SAM" id="MobiDB-lite"/>
    </source>
</evidence>
<dbReference type="GeneID" id="73336184"/>
<dbReference type="PANTHER" id="PTHR13847">
    <property type="entry name" value="SARCOSINE DEHYDROGENASE-RELATED"/>
    <property type="match status" value="1"/>
</dbReference>
<dbReference type="SUPFAM" id="SSF51905">
    <property type="entry name" value="FAD/NAD(P)-binding domain"/>
    <property type="match status" value="1"/>
</dbReference>
<evidence type="ECO:0000313" key="3">
    <source>
        <dbReference type="EMBL" id="UQC75486.1"/>
    </source>
</evidence>
<keyword evidence="4" id="KW-1185">Reference proteome</keyword>
<sequence>MLDSLPSRTSSKRIISFLLRLKIVKKNYLSQSIMGSVLSALRGATKTVGAVAKLLLDLNKTYQALLARVNAPPGLPHATPSSPYWLDDPPFPELADAQSQKLPSEADVVIIGSGITGAAVARSLYTAAGASDGEEGEKKGPRVVVLEARSLCAGATGRNGGHVKASPHELFPKLAKYFGKEGAARLTKFALRTAEAVLEVGGEAGREVAECRRVETVDFFLDDEGFEAGKKEVEELRRWVPEVEIAVLGREGTKAKFGVEGGHVAGGLVYGAGALWPYRLVAKIWKELVDEFGGRLSLEMNTPVEEVVVDGEGGGRPYVVRTARGAIRARHVVHATNAHAGQFLPGLRGKMAGVKAHMTAQRPSTTTPSGQSTQQGEGGGFQWPDNSHTGSKSWSIIYGNGAFDYVTQRPNGDVMLGGGFARSAGEGVDMVGVYDDSGTDGMTIAHVSGIMSAVFGTRWRGDVVRVWSGVLGVTGDMAPFVGRVPASVAGVKGKISSSGSSSFTSVSSWFGLKKERENVKVKKVEKTVDEMEEEQPWMGAEAGQWVSAGYCGDGMVWAWLCGSALGVMVAGKEDIVLEKGVGFPGGRLAEWFPKELLLTEARLRKADLSNLADEI</sequence>
<dbReference type="Gene3D" id="3.50.50.60">
    <property type="entry name" value="FAD/NAD(P)-binding domain"/>
    <property type="match status" value="1"/>
</dbReference>
<dbReference type="Gene3D" id="3.30.9.10">
    <property type="entry name" value="D-Amino Acid Oxidase, subunit A, domain 2"/>
    <property type="match status" value="1"/>
</dbReference>
<feature type="compositionally biased region" description="Low complexity" evidence="1">
    <location>
        <begin position="363"/>
        <end position="375"/>
    </location>
</feature>
<dbReference type="Proteomes" id="UP000830671">
    <property type="component" value="Chromosome 1"/>
</dbReference>
<dbReference type="InterPro" id="IPR006076">
    <property type="entry name" value="FAD-dep_OxRdtase"/>
</dbReference>
<gene>
    <name evidence="3" type="ORF">CLUP02_02140</name>
</gene>
<dbReference type="Pfam" id="PF01266">
    <property type="entry name" value="DAO"/>
    <property type="match status" value="1"/>
</dbReference>
<reference evidence="3" key="1">
    <citation type="journal article" date="2021" name="Mol. Plant Microbe Interact.">
        <title>Complete Genome Sequence of the Plant-Pathogenic Fungus Colletotrichum lupini.</title>
        <authorList>
            <person name="Baroncelli R."/>
            <person name="Pensec F."/>
            <person name="Da Lio D."/>
            <person name="Boufleur T."/>
            <person name="Vicente I."/>
            <person name="Sarrocco S."/>
            <person name="Picot A."/>
            <person name="Baraldi E."/>
            <person name="Sukno S."/>
            <person name="Thon M."/>
            <person name="Le Floch G."/>
        </authorList>
    </citation>
    <scope>NUCLEOTIDE SEQUENCE</scope>
    <source>
        <strain evidence="3">IMI 504893</strain>
    </source>
</reference>
<dbReference type="KEGG" id="clup:CLUP02_02140"/>